<evidence type="ECO:0000256" key="2">
    <source>
        <dbReference type="ARBA" id="ARBA00022729"/>
    </source>
</evidence>
<keyword evidence="2 6" id="KW-0732">Signal</keyword>
<dbReference type="NCBIfam" id="NF033216">
    <property type="entry name" value="lipo_YgdI_YgdR"/>
    <property type="match status" value="1"/>
</dbReference>
<keyword evidence="3" id="KW-0472">Membrane</keyword>
<reference evidence="8 9" key="1">
    <citation type="submission" date="2020-08" db="EMBL/GenBank/DDBJ databases">
        <title>Genomic Encyclopedia of Type Strains, Phase IV (KMG-IV): sequencing the most valuable type-strain genomes for metagenomic binning, comparative biology and taxonomic classification.</title>
        <authorList>
            <person name="Goeker M."/>
        </authorList>
    </citation>
    <scope>NUCLEOTIDE SEQUENCE [LARGE SCALE GENOMIC DNA]</scope>
    <source>
        <strain evidence="8 9">DSM 12251</strain>
    </source>
</reference>
<protein>
    <recommendedName>
        <fullName evidence="7">Lipoprotein YgdI/YgdR-like SH3-like domain-containing protein</fullName>
    </recommendedName>
</protein>
<keyword evidence="9" id="KW-1185">Reference proteome</keyword>
<evidence type="ECO:0000259" key="7">
    <source>
        <dbReference type="Pfam" id="PF06004"/>
    </source>
</evidence>
<feature type="signal peptide" evidence="6">
    <location>
        <begin position="1"/>
        <end position="24"/>
    </location>
</feature>
<feature type="chain" id="PRO_5031238857" description="Lipoprotein YgdI/YgdR-like SH3-like domain-containing protein" evidence="6">
    <location>
        <begin position="25"/>
        <end position="76"/>
    </location>
</feature>
<sequence length="76" mass="8686">MTLLQRTLSIVALASLLASCQSTSSYKITLKDGRQYLCKGRPQFQGKTGYYRYKTFQDRDSLLRADEVLMIEEQGT</sequence>
<evidence type="ECO:0000313" key="8">
    <source>
        <dbReference type="EMBL" id="MBB5038793.1"/>
    </source>
</evidence>
<evidence type="ECO:0000256" key="1">
    <source>
        <dbReference type="ARBA" id="ARBA00022475"/>
    </source>
</evidence>
<dbReference type="PROSITE" id="PS51257">
    <property type="entry name" value="PROKAR_LIPOPROTEIN"/>
    <property type="match status" value="1"/>
</dbReference>
<dbReference type="Proteomes" id="UP000534294">
    <property type="component" value="Unassembled WGS sequence"/>
</dbReference>
<dbReference type="Pfam" id="PF06004">
    <property type="entry name" value="DUF903"/>
    <property type="match status" value="1"/>
</dbReference>
<dbReference type="InterPro" id="IPR010920">
    <property type="entry name" value="LSM_dom_sf"/>
</dbReference>
<accession>A0A7W8DQS5</accession>
<dbReference type="EMBL" id="JACHIF010000006">
    <property type="protein sequence ID" value="MBB5038793.1"/>
    <property type="molecule type" value="Genomic_DNA"/>
</dbReference>
<evidence type="ECO:0000256" key="6">
    <source>
        <dbReference type="SAM" id="SignalP"/>
    </source>
</evidence>
<comment type="caution">
    <text evidence="8">The sequence shown here is derived from an EMBL/GenBank/DDBJ whole genome shotgun (WGS) entry which is preliminary data.</text>
</comment>
<evidence type="ECO:0000256" key="3">
    <source>
        <dbReference type="ARBA" id="ARBA00023136"/>
    </source>
</evidence>
<dbReference type="SUPFAM" id="SSF50182">
    <property type="entry name" value="Sm-like ribonucleoproteins"/>
    <property type="match status" value="1"/>
</dbReference>
<organism evidence="8 9">
    <name type="scientific">Prosthecobacter dejongeii</name>
    <dbReference type="NCBI Taxonomy" id="48465"/>
    <lineage>
        <taxon>Bacteria</taxon>
        <taxon>Pseudomonadati</taxon>
        <taxon>Verrucomicrobiota</taxon>
        <taxon>Verrucomicrobiia</taxon>
        <taxon>Verrucomicrobiales</taxon>
        <taxon>Verrucomicrobiaceae</taxon>
        <taxon>Prosthecobacter</taxon>
    </lineage>
</organism>
<proteinExistence type="predicted"/>
<name>A0A7W8DQS5_9BACT</name>
<evidence type="ECO:0000313" key="9">
    <source>
        <dbReference type="Proteomes" id="UP000534294"/>
    </source>
</evidence>
<feature type="domain" description="Lipoprotein YgdI/YgdR-like SH3-like" evidence="7">
    <location>
        <begin position="26"/>
        <end position="73"/>
    </location>
</feature>
<keyword evidence="5" id="KW-0449">Lipoprotein</keyword>
<evidence type="ECO:0000256" key="4">
    <source>
        <dbReference type="ARBA" id="ARBA00023139"/>
    </source>
</evidence>
<keyword evidence="1" id="KW-1003">Cell membrane</keyword>
<dbReference type="AlphaFoldDB" id="A0A7W8DQS5"/>
<keyword evidence="4" id="KW-0564">Palmitate</keyword>
<gene>
    <name evidence="8" type="ORF">HNQ64_003058</name>
</gene>
<dbReference type="RefSeq" id="WP_184209925.1">
    <property type="nucleotide sequence ID" value="NZ_JACHIF010000006.1"/>
</dbReference>
<dbReference type="InterPro" id="IPR010305">
    <property type="entry name" value="YgdI/YgdR-like"/>
</dbReference>
<evidence type="ECO:0000256" key="5">
    <source>
        <dbReference type="ARBA" id="ARBA00023288"/>
    </source>
</evidence>
<dbReference type="InterPro" id="IPR047807">
    <property type="entry name" value="YgdI/YgdR-like_SH3-like"/>
</dbReference>
<dbReference type="Gene3D" id="2.30.30.100">
    <property type="match status" value="1"/>
</dbReference>